<evidence type="ECO:0000313" key="3">
    <source>
        <dbReference type="Proteomes" id="UP000332933"/>
    </source>
</evidence>
<dbReference type="OrthoDB" id="70387at2759"/>
<dbReference type="EMBL" id="VJMH01006719">
    <property type="protein sequence ID" value="KAF0688507.1"/>
    <property type="molecule type" value="Genomic_DNA"/>
</dbReference>
<dbReference type="Proteomes" id="UP000332933">
    <property type="component" value="Unassembled WGS sequence"/>
</dbReference>
<dbReference type="AlphaFoldDB" id="A0A485LE77"/>
<keyword evidence="3" id="KW-1185">Reference proteome</keyword>
<evidence type="ECO:0000313" key="1">
    <source>
        <dbReference type="EMBL" id="KAF0688507.1"/>
    </source>
</evidence>
<reference evidence="1" key="2">
    <citation type="submission" date="2019-06" db="EMBL/GenBank/DDBJ databases">
        <title>Genomics analysis of Aphanomyces spp. identifies a new class of oomycete effector associated with host adaptation.</title>
        <authorList>
            <person name="Gaulin E."/>
        </authorList>
    </citation>
    <scope>NUCLEOTIDE SEQUENCE</scope>
    <source>
        <strain evidence="1">CBS 578.67</strain>
    </source>
</reference>
<dbReference type="InterPro" id="IPR052050">
    <property type="entry name" value="SecEffector_AnkRepeat"/>
</dbReference>
<protein>
    <submittedName>
        <fullName evidence="2">Aste57867_19877 protein</fullName>
    </submittedName>
</protein>
<dbReference type="EMBL" id="CAADRA010006742">
    <property type="protein sequence ID" value="VFT96575.1"/>
    <property type="molecule type" value="Genomic_DNA"/>
</dbReference>
<proteinExistence type="predicted"/>
<reference evidence="2 3" key="1">
    <citation type="submission" date="2019-03" db="EMBL/GenBank/DDBJ databases">
        <authorList>
            <person name="Gaulin E."/>
            <person name="Dumas B."/>
        </authorList>
    </citation>
    <scope>NUCLEOTIDE SEQUENCE [LARGE SCALE GENOMIC DNA]</scope>
    <source>
        <strain evidence="2">CBS 568.67</strain>
    </source>
</reference>
<evidence type="ECO:0000313" key="2">
    <source>
        <dbReference type="EMBL" id="VFT96575.1"/>
    </source>
</evidence>
<name>A0A485LE77_9STRA</name>
<sequence length="525" mass="58783">MTQTAASDVLRLPNLVLIICDYQVGLSEDLLPLKILLLTGYVPPSSVDKTLGSWLSQHKMSRLNRLFRHVPDATKAHTRVMQHAIKQHRLELLQWMAQEYPDAIGKCLTLLEDAAAIGNVAGMAYLHEIGYYPLGHIRIATVCAIQQGHLNILHFMHDTYTLQEWFRDTMAKSVTHNRILTWLFKTLPPATHASVEYWALVGATKRNQQIMARWLIGRMQPTPNRRAIAQVWLNFKRPAHLVPFVDPIDATQCVLASAPPKHRLERLQILFAALPSVQAEGDVRQEVVQLTLWHAIENLDAKVLRWLCNTQSIRRADVVDATCNHPRGPTALDQAKAARNVDMILFLHGHGVQSDESDVESTDEILFRGVGCAALALVLVAKLKLERSSATCFQVYERESPDRSDYVISVVRWIEWLVAKQEGGRVAVMGQLLCRLATTHPPPKIFPVLYSVWLSEEVNDAKRLEINTALLNEGSAKIVDCLGKSVDAVNLLQIAMVNNSLGVVRRLSKSTTCGMSTEEKLGVAR</sequence>
<dbReference type="PANTHER" id="PTHR46586:SF3">
    <property type="entry name" value="ANKYRIN REPEAT-CONTAINING PROTEIN"/>
    <property type="match status" value="1"/>
</dbReference>
<accession>A0A485LE77</accession>
<gene>
    <name evidence="2" type="primary">Aste57867_19877</name>
    <name evidence="1" type="ORF">As57867_019811</name>
    <name evidence="2" type="ORF">ASTE57867_19877</name>
</gene>
<dbReference type="PANTHER" id="PTHR46586">
    <property type="entry name" value="ANKYRIN REPEAT-CONTAINING PROTEIN"/>
    <property type="match status" value="1"/>
</dbReference>
<organism evidence="2 3">
    <name type="scientific">Aphanomyces stellatus</name>
    <dbReference type="NCBI Taxonomy" id="120398"/>
    <lineage>
        <taxon>Eukaryota</taxon>
        <taxon>Sar</taxon>
        <taxon>Stramenopiles</taxon>
        <taxon>Oomycota</taxon>
        <taxon>Saprolegniomycetes</taxon>
        <taxon>Saprolegniales</taxon>
        <taxon>Verrucalvaceae</taxon>
        <taxon>Aphanomyces</taxon>
    </lineage>
</organism>